<proteinExistence type="inferred from homology"/>
<dbReference type="GO" id="GO:0016818">
    <property type="term" value="F:hydrolase activity, acting on acid anhydrides, in phosphorus-containing anhydrides"/>
    <property type="evidence" value="ECO:0007669"/>
    <property type="project" value="TreeGrafter"/>
</dbReference>
<dbReference type="PRINTS" id="PR00502">
    <property type="entry name" value="NUDIXFAMILY"/>
</dbReference>
<comment type="similarity">
    <text evidence="2 6">Belongs to the Nudix hydrolase family.</text>
</comment>
<dbReference type="Gene3D" id="3.90.79.10">
    <property type="entry name" value="Nucleoside Triphosphate Pyrophosphohydrolase"/>
    <property type="match status" value="1"/>
</dbReference>
<dbReference type="SUPFAM" id="SSF55811">
    <property type="entry name" value="Nudix"/>
    <property type="match status" value="1"/>
</dbReference>
<dbReference type="AlphaFoldDB" id="A0AAU8ICV6"/>
<dbReference type="InterPro" id="IPR020084">
    <property type="entry name" value="NUDIX_hydrolase_CS"/>
</dbReference>
<keyword evidence="4 6" id="KW-0378">Hydrolase</keyword>
<evidence type="ECO:0000259" key="7">
    <source>
        <dbReference type="PROSITE" id="PS51462"/>
    </source>
</evidence>
<sequence length="167" mass="19319">MLRYTLALIQYKGKILMINREKNPWQGAWNGVGGKLEPTETPEQCVIREIREETGLQVTHPLYRGIVTWNADSEKLEGMYLFVVRAVDAAALHTPLRTREGILEWKTEQWILSKDNFGTVPSLFSFMRDALDIDHCQPKNYHCVFNGNQLVHTEIRPVPQSIKNREL</sequence>
<evidence type="ECO:0000256" key="4">
    <source>
        <dbReference type="ARBA" id="ARBA00022801"/>
    </source>
</evidence>
<name>A0AAU8ICV6_9BACL</name>
<dbReference type="GO" id="GO:0005737">
    <property type="term" value="C:cytoplasm"/>
    <property type="evidence" value="ECO:0007669"/>
    <property type="project" value="TreeGrafter"/>
</dbReference>
<dbReference type="InterPro" id="IPR000086">
    <property type="entry name" value="NUDIX_hydrolase_dom"/>
</dbReference>
<evidence type="ECO:0000256" key="5">
    <source>
        <dbReference type="ARBA" id="ARBA00022842"/>
    </source>
</evidence>
<dbReference type="RefSeq" id="WP_353947570.1">
    <property type="nucleotide sequence ID" value="NZ_CP159510.1"/>
</dbReference>
<gene>
    <name evidence="8" type="ORF">ABNN70_08745</name>
</gene>
<organism evidence="8">
    <name type="scientific">Sporolactobacillus sp. Y61</name>
    <dbReference type="NCBI Taxonomy" id="3160863"/>
    <lineage>
        <taxon>Bacteria</taxon>
        <taxon>Bacillati</taxon>
        <taxon>Bacillota</taxon>
        <taxon>Bacilli</taxon>
        <taxon>Bacillales</taxon>
        <taxon>Sporolactobacillaceae</taxon>
        <taxon>Sporolactobacillus</taxon>
    </lineage>
</organism>
<protein>
    <submittedName>
        <fullName evidence="8">8-oxo-dGTP diphosphatase</fullName>
    </submittedName>
</protein>
<comment type="cofactor">
    <cofactor evidence="1">
        <name>Mg(2+)</name>
        <dbReference type="ChEBI" id="CHEBI:18420"/>
    </cofactor>
</comment>
<accession>A0AAU8ICV6</accession>
<evidence type="ECO:0000256" key="2">
    <source>
        <dbReference type="ARBA" id="ARBA00005582"/>
    </source>
</evidence>
<dbReference type="InterPro" id="IPR020476">
    <property type="entry name" value="Nudix_hydrolase"/>
</dbReference>
<evidence type="ECO:0000256" key="6">
    <source>
        <dbReference type="RuleBase" id="RU003476"/>
    </source>
</evidence>
<dbReference type="PROSITE" id="PS51462">
    <property type="entry name" value="NUDIX"/>
    <property type="match status" value="1"/>
</dbReference>
<dbReference type="PROSITE" id="PS00893">
    <property type="entry name" value="NUDIX_BOX"/>
    <property type="match status" value="1"/>
</dbReference>
<dbReference type="EMBL" id="CP159510">
    <property type="protein sequence ID" value="XCJ15813.1"/>
    <property type="molecule type" value="Genomic_DNA"/>
</dbReference>
<dbReference type="GO" id="GO:0046872">
    <property type="term" value="F:metal ion binding"/>
    <property type="evidence" value="ECO:0007669"/>
    <property type="project" value="UniProtKB-KW"/>
</dbReference>
<dbReference type="PANTHER" id="PTHR43758:SF2">
    <property type="entry name" value="OXIDIZED PURINE NUCLEOSIDE TRIPHOSPHATE HYDROLASE"/>
    <property type="match status" value="1"/>
</dbReference>
<dbReference type="InterPro" id="IPR015797">
    <property type="entry name" value="NUDIX_hydrolase-like_dom_sf"/>
</dbReference>
<keyword evidence="3" id="KW-0479">Metal-binding</keyword>
<keyword evidence="5" id="KW-0460">Magnesium</keyword>
<feature type="domain" description="Nudix hydrolase" evidence="7">
    <location>
        <begin position="1"/>
        <end position="128"/>
    </location>
</feature>
<evidence type="ECO:0000256" key="3">
    <source>
        <dbReference type="ARBA" id="ARBA00022723"/>
    </source>
</evidence>
<dbReference type="Pfam" id="PF00293">
    <property type="entry name" value="NUDIX"/>
    <property type="match status" value="1"/>
</dbReference>
<dbReference type="CDD" id="cd18886">
    <property type="entry name" value="NUDIX_MutT_Nudt1"/>
    <property type="match status" value="1"/>
</dbReference>
<evidence type="ECO:0000256" key="1">
    <source>
        <dbReference type="ARBA" id="ARBA00001946"/>
    </source>
</evidence>
<evidence type="ECO:0000313" key="8">
    <source>
        <dbReference type="EMBL" id="XCJ15813.1"/>
    </source>
</evidence>
<reference evidence="8" key="1">
    <citation type="submission" date="2024-06" db="EMBL/GenBank/DDBJ databases">
        <authorList>
            <person name="Fan A."/>
            <person name="Zhang F.Y."/>
            <person name="Zhang L."/>
        </authorList>
    </citation>
    <scope>NUCLEOTIDE SEQUENCE</scope>
    <source>
        <strain evidence="8">Y61</strain>
    </source>
</reference>
<dbReference type="PANTHER" id="PTHR43758">
    <property type="entry name" value="7,8-DIHYDRO-8-OXOGUANINE TRIPHOSPHATASE"/>
    <property type="match status" value="1"/>
</dbReference>